<feature type="binding site" evidence="2">
    <location>
        <position position="236"/>
    </location>
    <ligand>
        <name>substrate</name>
    </ligand>
</feature>
<accession>A0A927F4H7</accession>
<comment type="similarity">
    <text evidence="3">Belongs to the glycosyl hydrolase family 6.</text>
</comment>
<dbReference type="PIRSF" id="PIRSF001100">
    <property type="entry name" value="Beta_cellobiohydrolase"/>
    <property type="match status" value="1"/>
</dbReference>
<dbReference type="Gene3D" id="3.20.20.40">
    <property type="entry name" value="1, 4-beta cellobiohydrolase"/>
    <property type="match status" value="1"/>
</dbReference>
<dbReference type="Pfam" id="PF01341">
    <property type="entry name" value="Glyco_hydro_6"/>
    <property type="match status" value="1"/>
</dbReference>
<dbReference type="SUPFAM" id="SSF51989">
    <property type="entry name" value="Glycosyl hydrolases family 6, cellulases"/>
    <property type="match status" value="1"/>
</dbReference>
<keyword evidence="3" id="KW-0732">Signal</keyword>
<feature type="active site" description="Proton donor" evidence="1">
    <location>
        <position position="162"/>
    </location>
</feature>
<feature type="compositionally biased region" description="Low complexity" evidence="4">
    <location>
        <begin position="29"/>
        <end position="39"/>
    </location>
</feature>
<organism evidence="5 6">
    <name type="scientific">Streptomyces chumphonensis</name>
    <dbReference type="NCBI Taxonomy" id="1214925"/>
    <lineage>
        <taxon>Bacteria</taxon>
        <taxon>Bacillati</taxon>
        <taxon>Actinomycetota</taxon>
        <taxon>Actinomycetes</taxon>
        <taxon>Kitasatosporales</taxon>
        <taxon>Streptomycetaceae</taxon>
        <taxon>Streptomyces</taxon>
    </lineage>
</organism>
<gene>
    <name evidence="5" type="ORF">IF129_21615</name>
</gene>
<dbReference type="PROSITE" id="PS51257">
    <property type="entry name" value="PROKAR_LIPOPROTEIN"/>
    <property type="match status" value="1"/>
</dbReference>
<evidence type="ECO:0000256" key="1">
    <source>
        <dbReference type="PIRSR" id="PIRSR001100-1"/>
    </source>
</evidence>
<comment type="caution">
    <text evidence="5">The sequence shown here is derived from an EMBL/GenBank/DDBJ whole genome shotgun (WGS) entry which is preliminary data.</text>
</comment>
<sequence length="338" mass="35381">MSGRRIRALTALAALPVLAAALSCSAGSGADAPSARAGSDGAGAGPGASPFWVDPASPAARQVQTWEAAGREEDADLLRLISERPTAVWPTADAPADDVRRAVEGAEATDTTAVLVAYNIPHRDCGQYSRGGAADAGAYRAYLAEFARAVGDHEAVVVLEPDAVPHLVDGCTPAVHHDERYTLLAEAVERFAALPRTTVYLDAGNPSWITDPRRLVRPLERSGIAAADGFALNVSNFQTDADVTAYGRRLSAALGGKHFVIDSSRNGNGPLDGRADVWCNPPGRALGTPPTTETGEPLLDAYLWIKRPGESDGECRGGPPAGRWWAEYALGLARGAAR</sequence>
<feature type="binding site" evidence="2">
    <location>
        <position position="278"/>
    </location>
    <ligand>
        <name>substrate</name>
    </ligand>
</feature>
<feature type="region of interest" description="Disordered" evidence="4">
    <location>
        <begin position="29"/>
        <end position="55"/>
    </location>
</feature>
<dbReference type="InterPro" id="IPR016288">
    <property type="entry name" value="Beta_cellobiohydrolase"/>
</dbReference>
<keyword evidence="3" id="KW-0119">Carbohydrate metabolism</keyword>
<protein>
    <recommendedName>
        <fullName evidence="3">Glucanase</fullName>
        <ecNumber evidence="3">3.2.1.-</ecNumber>
    </recommendedName>
</protein>
<feature type="chain" id="PRO_5039744813" description="Glucanase" evidence="3">
    <location>
        <begin position="27"/>
        <end position="338"/>
    </location>
</feature>
<dbReference type="InterPro" id="IPR036434">
    <property type="entry name" value="Beta_cellobiohydrolase_sf"/>
</dbReference>
<keyword evidence="3 5" id="KW-0378">Hydrolase</keyword>
<evidence type="ECO:0000256" key="2">
    <source>
        <dbReference type="PIRSR" id="PIRSR001100-2"/>
    </source>
</evidence>
<feature type="binding site" evidence="2">
    <location>
        <position position="208"/>
    </location>
    <ligand>
        <name>substrate</name>
    </ligand>
</feature>
<proteinExistence type="inferred from homology"/>
<name>A0A927F4H7_9ACTN</name>
<dbReference type="EMBL" id="JACXYU010000014">
    <property type="protein sequence ID" value="MBD3934146.1"/>
    <property type="molecule type" value="Genomic_DNA"/>
</dbReference>
<keyword evidence="3" id="KW-0326">Glycosidase</keyword>
<dbReference type="GO" id="GO:0004553">
    <property type="term" value="F:hydrolase activity, hydrolyzing O-glycosyl compounds"/>
    <property type="evidence" value="ECO:0007669"/>
    <property type="project" value="InterPro"/>
</dbReference>
<dbReference type="GO" id="GO:0030245">
    <property type="term" value="P:cellulose catabolic process"/>
    <property type="evidence" value="ECO:0007669"/>
    <property type="project" value="UniProtKB-KW"/>
</dbReference>
<dbReference type="PRINTS" id="PR00733">
    <property type="entry name" value="GLHYDRLASE6"/>
</dbReference>
<dbReference type="PANTHER" id="PTHR34876">
    <property type="match status" value="1"/>
</dbReference>
<feature type="signal peptide" evidence="3">
    <location>
        <begin position="1"/>
        <end position="26"/>
    </location>
</feature>
<keyword evidence="3" id="KW-0136">Cellulose degradation</keyword>
<feature type="binding site" evidence="2">
    <location>
        <position position="310"/>
    </location>
    <ligand>
        <name>substrate</name>
    </ligand>
</feature>
<reference evidence="5" key="1">
    <citation type="submission" date="2020-09" db="EMBL/GenBank/DDBJ databases">
        <title>Secondary metabolite and genome analysis of marine Streptomyces chumphonensis KK1-2T.</title>
        <authorList>
            <person name="Phongsopitanun W."/>
            <person name="Kanchanasin P."/>
            <person name="Pittayakhajonwut P."/>
            <person name="Suwanborirux K."/>
            <person name="Tanasupawat S."/>
        </authorList>
    </citation>
    <scope>NUCLEOTIDE SEQUENCE</scope>
    <source>
        <strain evidence="5">KK1-2</strain>
    </source>
</reference>
<evidence type="ECO:0000256" key="4">
    <source>
        <dbReference type="SAM" id="MobiDB-lite"/>
    </source>
</evidence>
<feature type="active site" description="Proton acceptor" evidence="1">
    <location>
        <position position="312"/>
    </location>
</feature>
<dbReference type="Proteomes" id="UP000632289">
    <property type="component" value="Unassembled WGS sequence"/>
</dbReference>
<dbReference type="EC" id="3.2.1.-" evidence="3"/>
<keyword evidence="3" id="KW-0624">Polysaccharide degradation</keyword>
<feature type="binding site" evidence="2">
    <location>
        <position position="306"/>
    </location>
    <ligand>
        <name>substrate</name>
    </ligand>
</feature>
<evidence type="ECO:0000313" key="5">
    <source>
        <dbReference type="EMBL" id="MBD3934146.1"/>
    </source>
</evidence>
<evidence type="ECO:0000256" key="3">
    <source>
        <dbReference type="RuleBase" id="RU361186"/>
    </source>
</evidence>
<feature type="binding site" evidence="2">
    <location>
        <position position="89"/>
    </location>
    <ligand>
        <name>substrate</name>
    </ligand>
</feature>
<evidence type="ECO:0000313" key="6">
    <source>
        <dbReference type="Proteomes" id="UP000632289"/>
    </source>
</evidence>
<dbReference type="AlphaFoldDB" id="A0A927F4H7"/>
<keyword evidence="6" id="KW-1185">Reference proteome</keyword>
<dbReference type="PANTHER" id="PTHR34876:SF4">
    <property type="entry name" value="1,4-BETA-D-GLUCAN CELLOBIOHYDROLASE C-RELATED"/>
    <property type="match status" value="1"/>
</dbReference>
<dbReference type="RefSeq" id="WP_191211443.1">
    <property type="nucleotide sequence ID" value="NZ_BAABKL010000041.1"/>
</dbReference>